<feature type="compositionally biased region" description="Low complexity" evidence="2">
    <location>
        <begin position="121"/>
        <end position="132"/>
    </location>
</feature>
<dbReference type="Proteomes" id="UP000221080">
    <property type="component" value="Chromosome 21"/>
</dbReference>
<reference evidence="5" key="2">
    <citation type="submission" date="2025-08" db="UniProtKB">
        <authorList>
            <consortium name="RefSeq"/>
        </authorList>
    </citation>
    <scope>IDENTIFICATION</scope>
    <source>
        <tissue evidence="5">Blood</tissue>
    </source>
</reference>
<dbReference type="SMART" id="SM00356">
    <property type="entry name" value="ZnF_C3H1"/>
    <property type="match status" value="3"/>
</dbReference>
<name>A0A979ECT9_ICTPU</name>
<evidence type="ECO:0000313" key="5">
    <source>
        <dbReference type="RefSeq" id="XP_047005392.1"/>
    </source>
</evidence>
<evidence type="ECO:0000259" key="3">
    <source>
        <dbReference type="PROSITE" id="PS50103"/>
    </source>
</evidence>
<reference evidence="4" key="1">
    <citation type="journal article" date="2016" name="Nat. Commun.">
        <title>The channel catfish genome sequence provides insights into the evolution of scale formation in teleosts.</title>
        <authorList>
            <person name="Liu Z."/>
            <person name="Liu S."/>
            <person name="Yao J."/>
            <person name="Bao L."/>
            <person name="Zhang J."/>
            <person name="Li Y."/>
            <person name="Jiang C."/>
            <person name="Sun L."/>
            <person name="Wang R."/>
            <person name="Zhang Y."/>
            <person name="Zhou T."/>
            <person name="Zeng Q."/>
            <person name="Fu Q."/>
            <person name="Gao S."/>
            <person name="Li N."/>
            <person name="Koren S."/>
            <person name="Jiang Y."/>
            <person name="Zimin A."/>
            <person name="Xu P."/>
            <person name="Phillippy A.M."/>
            <person name="Geng X."/>
            <person name="Song L."/>
            <person name="Sun F."/>
            <person name="Li C."/>
            <person name="Wang X."/>
            <person name="Chen A."/>
            <person name="Jin Y."/>
            <person name="Yuan Z."/>
            <person name="Yang Y."/>
            <person name="Tan S."/>
            <person name="Peatman E."/>
            <person name="Lu J."/>
            <person name="Qin Z."/>
            <person name="Dunham R."/>
            <person name="Li Z."/>
            <person name="Sonstegard T."/>
            <person name="Feng J."/>
            <person name="Danzmann R.G."/>
            <person name="Schroeder S."/>
            <person name="Scheffler B."/>
            <person name="Duke M.V."/>
            <person name="Ballard L."/>
            <person name="Kucuktas H."/>
            <person name="Kaltenboeck L."/>
            <person name="Liu H."/>
            <person name="Armbruster J."/>
            <person name="Xie Y."/>
            <person name="Kirby M.L."/>
            <person name="Tian Y."/>
            <person name="Flanagan M.E."/>
            <person name="Mu W."/>
            <person name="Waldbieser G.C."/>
        </authorList>
    </citation>
    <scope>NUCLEOTIDE SEQUENCE [LARGE SCALE GENOMIC DNA]</scope>
    <source>
        <strain evidence="4">SDA103</strain>
    </source>
</reference>
<dbReference type="FunFam" id="4.10.1000.10:FF:000026">
    <property type="entry name" value="Zinc finger CCCH domain-containing protein 11A"/>
    <property type="match status" value="1"/>
</dbReference>
<keyword evidence="4" id="KW-1185">Reference proteome</keyword>
<dbReference type="PROSITE" id="PS50103">
    <property type="entry name" value="ZF_C3H1"/>
    <property type="match status" value="1"/>
</dbReference>
<feature type="compositionally biased region" description="Polar residues" evidence="2">
    <location>
        <begin position="333"/>
        <end position="343"/>
    </location>
</feature>
<protein>
    <submittedName>
        <fullName evidence="5">Zinc finger CCCH domain-containing protein 11A isoform X4</fullName>
    </submittedName>
</protein>
<proteinExistence type="predicted"/>
<feature type="region of interest" description="Disordered" evidence="2">
    <location>
        <begin position="322"/>
        <end position="343"/>
    </location>
</feature>
<keyword evidence="1" id="KW-0479">Metal-binding</keyword>
<sequence length="652" mass="71600">MTNMSNKGDDCYFYYYSTCTKGDTCPFRHCEAAMGNETVCSLWQENRCFRNVCKFRHMEIKKNRKEIPCYWENQAGGCQKFHCAFHHEKPRFIDGHFVAPDKGPVVREEKEEETPKDDHLSSASANISNTTNPQLRGVIKVETQESVPSPTHPPVVINPVDDEDDEDVDQFSEEGEEASGVSPKKLLSGSRDEPLNFGIKTLEEIRLGKALKASQTKPGQDDFTSTKQRSNGADTEKETVPSVTRAAVVTTSECPALEDSGKKKITDRLGKRFDEDMLVEGGLRLKGSLAERLGGFVDSTKDKIDMPPLKVTSAINIRSQKVQDSEKGDCSEESTVTNGKSDASIQDVTVKSFEEIMREKRLRKQQEQAASAVEPEQAAQKPIPVLCKKKPPVFIRPGITIQANSSIQEVISHQASSPVPSIVPQRKSPEMQNKENSLTTSAKKSKSSTSIALPMQVSEMADSLGQQSQEPHWKKTQVVTKMPPSKAAELKVRPKLNVKPSVMKPAAQLNPGKKRTAADINCSAVAAVKPLNAVPAPDVEPPCKRTQLSVPSCSLEVEARVQQVSSLAEQCSPEPLSVPQSPIISTPTQARPRRVSVASARGTAPAGNASTMDDFEDLLDEFTDDRLEDEIELDPGKGEDDLLLELSEMIDS</sequence>
<feature type="region of interest" description="Disordered" evidence="2">
    <location>
        <begin position="572"/>
        <end position="614"/>
    </location>
</feature>
<feature type="compositionally biased region" description="Low complexity" evidence="2">
    <location>
        <begin position="437"/>
        <end position="450"/>
    </location>
</feature>
<feature type="compositionally biased region" description="Acidic residues" evidence="2">
    <location>
        <begin position="160"/>
        <end position="177"/>
    </location>
</feature>
<feature type="region of interest" description="Disordered" evidence="2">
    <location>
        <begin position="412"/>
        <end position="487"/>
    </location>
</feature>
<dbReference type="Gene3D" id="4.10.1000.10">
    <property type="entry name" value="Zinc finger, CCCH-type"/>
    <property type="match status" value="1"/>
</dbReference>
<feature type="domain" description="C3H1-type" evidence="3">
    <location>
        <begin position="5"/>
        <end position="32"/>
    </location>
</feature>
<dbReference type="GO" id="GO:0016973">
    <property type="term" value="P:poly(A)+ mRNA export from nucleus"/>
    <property type="evidence" value="ECO:0007669"/>
    <property type="project" value="TreeGrafter"/>
</dbReference>
<dbReference type="RefSeq" id="XP_047005392.1">
    <property type="nucleotide sequence ID" value="XM_047149436.2"/>
</dbReference>
<keyword evidence="1" id="KW-0863">Zinc-finger</keyword>
<keyword evidence="1" id="KW-0862">Zinc</keyword>
<evidence type="ECO:0000256" key="1">
    <source>
        <dbReference type="PROSITE-ProRule" id="PRU00723"/>
    </source>
</evidence>
<dbReference type="PANTHER" id="PTHR15725:SF14">
    <property type="entry name" value="ZINC FINGER CCCH DOMAIN-CONTAINING PROTEIN 11A"/>
    <property type="match status" value="1"/>
</dbReference>
<dbReference type="PANTHER" id="PTHR15725">
    <property type="entry name" value="ZN-FINGER, C-X8-C-X5-C-X3-H TYPE-CONTAINING"/>
    <property type="match status" value="1"/>
</dbReference>
<dbReference type="GO" id="GO:0008270">
    <property type="term" value="F:zinc ion binding"/>
    <property type="evidence" value="ECO:0007669"/>
    <property type="project" value="UniProtKB-KW"/>
</dbReference>
<evidence type="ECO:0000313" key="4">
    <source>
        <dbReference type="Proteomes" id="UP000221080"/>
    </source>
</evidence>
<feature type="compositionally biased region" description="Polar residues" evidence="2">
    <location>
        <begin position="578"/>
        <end position="589"/>
    </location>
</feature>
<dbReference type="CTD" id="9877"/>
<dbReference type="InterPro" id="IPR041686">
    <property type="entry name" value="Znf-CCCH_3"/>
</dbReference>
<feature type="compositionally biased region" description="Polar residues" evidence="2">
    <location>
        <begin position="213"/>
        <end position="233"/>
    </location>
</feature>
<feature type="region of interest" description="Disordered" evidence="2">
    <location>
        <begin position="106"/>
        <end position="191"/>
    </location>
</feature>
<organism evidence="4 5">
    <name type="scientific">Ictalurus punctatus</name>
    <name type="common">Channel catfish</name>
    <name type="synonym">Silurus punctatus</name>
    <dbReference type="NCBI Taxonomy" id="7998"/>
    <lineage>
        <taxon>Eukaryota</taxon>
        <taxon>Metazoa</taxon>
        <taxon>Chordata</taxon>
        <taxon>Craniata</taxon>
        <taxon>Vertebrata</taxon>
        <taxon>Euteleostomi</taxon>
        <taxon>Actinopterygii</taxon>
        <taxon>Neopterygii</taxon>
        <taxon>Teleostei</taxon>
        <taxon>Ostariophysi</taxon>
        <taxon>Siluriformes</taxon>
        <taxon>Ictaluridae</taxon>
        <taxon>Ictalurus</taxon>
    </lineage>
</organism>
<feature type="zinc finger region" description="C3H1-type" evidence="1">
    <location>
        <begin position="5"/>
        <end position="32"/>
    </location>
</feature>
<evidence type="ECO:0000256" key="2">
    <source>
        <dbReference type="SAM" id="MobiDB-lite"/>
    </source>
</evidence>
<dbReference type="InterPro" id="IPR000571">
    <property type="entry name" value="Znf_CCCH"/>
</dbReference>
<dbReference type="GeneID" id="108254832"/>
<dbReference type="Pfam" id="PF15663">
    <property type="entry name" value="zf-CCCH_3"/>
    <property type="match status" value="1"/>
</dbReference>
<gene>
    <name evidence="5" type="primary">zc3h11a</name>
</gene>
<accession>A0A979ECT9</accession>
<dbReference type="AlphaFoldDB" id="A0A979ECT9"/>
<feature type="region of interest" description="Disordered" evidence="2">
    <location>
        <begin position="210"/>
        <end position="242"/>
    </location>
</feature>